<feature type="compositionally biased region" description="Basic and acidic residues" evidence="6">
    <location>
        <begin position="173"/>
        <end position="183"/>
    </location>
</feature>
<dbReference type="EMBL" id="LLXE01000201">
    <property type="protein sequence ID" value="KUM59893.1"/>
    <property type="molecule type" value="Genomic_DNA"/>
</dbReference>
<dbReference type="GO" id="GO:0000981">
    <property type="term" value="F:DNA-binding transcription factor activity, RNA polymerase II-specific"/>
    <property type="evidence" value="ECO:0007669"/>
    <property type="project" value="InterPro"/>
</dbReference>
<evidence type="ECO:0000313" key="8">
    <source>
        <dbReference type="EMBL" id="KUM59893.1"/>
    </source>
</evidence>
<dbReference type="Proteomes" id="UP000055045">
    <property type="component" value="Unassembled WGS sequence"/>
</dbReference>
<dbReference type="SUPFAM" id="SSF57701">
    <property type="entry name" value="Zn2/Cys6 DNA-binding domain"/>
    <property type="match status" value="1"/>
</dbReference>
<feature type="region of interest" description="Disordered" evidence="6">
    <location>
        <begin position="155"/>
        <end position="213"/>
    </location>
</feature>
<dbReference type="GO" id="GO:0003677">
    <property type="term" value="F:DNA binding"/>
    <property type="evidence" value="ECO:0007669"/>
    <property type="project" value="UniProtKB-KW"/>
</dbReference>
<protein>
    <recommendedName>
        <fullName evidence="7">Zn(2)-C6 fungal-type domain-containing protein</fullName>
    </recommendedName>
</protein>
<evidence type="ECO:0000256" key="4">
    <source>
        <dbReference type="ARBA" id="ARBA00023163"/>
    </source>
</evidence>
<keyword evidence="2" id="KW-0805">Transcription regulation</keyword>
<evidence type="ECO:0000259" key="7">
    <source>
        <dbReference type="PROSITE" id="PS50048"/>
    </source>
</evidence>
<dbReference type="PROSITE" id="PS00463">
    <property type="entry name" value="ZN2_CY6_FUNGAL_1"/>
    <property type="match status" value="1"/>
</dbReference>
<evidence type="ECO:0000256" key="2">
    <source>
        <dbReference type="ARBA" id="ARBA00023015"/>
    </source>
</evidence>
<evidence type="ECO:0000256" key="6">
    <source>
        <dbReference type="SAM" id="MobiDB-lite"/>
    </source>
</evidence>
<evidence type="ECO:0000256" key="5">
    <source>
        <dbReference type="ARBA" id="ARBA00023242"/>
    </source>
</evidence>
<dbReference type="SMART" id="SM00066">
    <property type="entry name" value="GAL4"/>
    <property type="match status" value="1"/>
</dbReference>
<feature type="compositionally biased region" description="Pro residues" evidence="6">
    <location>
        <begin position="1"/>
        <end position="14"/>
    </location>
</feature>
<dbReference type="PANTHER" id="PTHR46910">
    <property type="entry name" value="TRANSCRIPTION FACTOR PDR1"/>
    <property type="match status" value="1"/>
</dbReference>
<dbReference type="SMART" id="SM00906">
    <property type="entry name" value="Fungal_trans"/>
    <property type="match status" value="1"/>
</dbReference>
<dbReference type="Gene3D" id="4.10.240.10">
    <property type="entry name" value="Zn(2)-C6 fungal-type DNA-binding domain"/>
    <property type="match status" value="1"/>
</dbReference>
<evidence type="ECO:0000256" key="1">
    <source>
        <dbReference type="ARBA" id="ARBA00022723"/>
    </source>
</evidence>
<reference evidence="8 9" key="1">
    <citation type="submission" date="2015-10" db="EMBL/GenBank/DDBJ databases">
        <title>Genome sequencing of Penicillium freii.</title>
        <authorList>
            <person name="Nguyen H.D."/>
            <person name="Visagie C.M."/>
            <person name="Seifert K.A."/>
        </authorList>
    </citation>
    <scope>NUCLEOTIDE SEQUENCE [LARGE SCALE GENOMIC DNA]</scope>
    <source>
        <strain evidence="8 9">DAOM 242723</strain>
    </source>
</reference>
<dbReference type="InterPro" id="IPR050987">
    <property type="entry name" value="AtrR-like"/>
</dbReference>
<dbReference type="PROSITE" id="PS50048">
    <property type="entry name" value="ZN2_CY6_FUNGAL_2"/>
    <property type="match status" value="1"/>
</dbReference>
<feature type="compositionally biased region" description="Polar residues" evidence="6">
    <location>
        <begin position="194"/>
        <end position="213"/>
    </location>
</feature>
<proteinExistence type="predicted"/>
<evidence type="ECO:0000256" key="3">
    <source>
        <dbReference type="ARBA" id="ARBA00023125"/>
    </source>
</evidence>
<gene>
    <name evidence="8" type="ORF">ACN42_g7243</name>
</gene>
<dbReference type="Pfam" id="PF04082">
    <property type="entry name" value="Fungal_trans"/>
    <property type="match status" value="1"/>
</dbReference>
<dbReference type="InterPro" id="IPR007219">
    <property type="entry name" value="XnlR_reg_dom"/>
</dbReference>
<dbReference type="AlphaFoldDB" id="A0A101MGB1"/>
<dbReference type="PANTHER" id="PTHR46910:SF1">
    <property type="entry name" value="MISCELLANEOUS ZN(II)2CYS6 TRANSCRIPTION FACTOR (EUROFUNG)-RELATED"/>
    <property type="match status" value="1"/>
</dbReference>
<evidence type="ECO:0000313" key="9">
    <source>
        <dbReference type="Proteomes" id="UP000055045"/>
    </source>
</evidence>
<dbReference type="GO" id="GO:0006351">
    <property type="term" value="P:DNA-templated transcription"/>
    <property type="evidence" value="ECO:0007669"/>
    <property type="project" value="InterPro"/>
</dbReference>
<dbReference type="InterPro" id="IPR001138">
    <property type="entry name" value="Zn2Cys6_DnaBD"/>
</dbReference>
<keyword evidence="1" id="KW-0479">Metal-binding</keyword>
<dbReference type="CDD" id="cd12148">
    <property type="entry name" value="fungal_TF_MHR"/>
    <property type="match status" value="1"/>
</dbReference>
<dbReference type="Pfam" id="PF00172">
    <property type="entry name" value="Zn_clus"/>
    <property type="match status" value="1"/>
</dbReference>
<keyword evidence="4" id="KW-0804">Transcription</keyword>
<sequence length="796" mass="88235">MPLPSHFGPLPPSNDTPVHVKQGPSAASGASTQNKPIRVALACNQCRKRKVRCDAHQPKCRNCRVRGEVCETSDPRKPENCSAVRRRATERWQSKVRQEVAQAIPPVHHSPATVGPVPVAPDGVNSINSVLNPTVPTADHLLGQASPDVRRMSRGSAIPASSVSSDVVSTRTNRSERLGEDHLSWQSRAYEESTAAQVQEATHGHSITAQGRAQTPVTPEIGVNADGAAARTKHLGASSVHCLFNFVDLHLARYGFSQATPLFEHGMLHTEEFPMPLIPKLPLLPDRECLSTYVDIFFSRFWPIYPVIDQVNFEADIRTIQTIQATSPESWQERVTLAHVPALASTYAIISLGTNETSEDLELSFDYLTASYSLHGHLTAIPYLTSVQSLFLLSLALRAAAKDGQAWHIIGHAVRIAQSFGLHKLHASTSAEGLTAGPEPETLSERVWLSCFALEKLMQLECGRPSILDRSYDSRHLYFLVDEVMCQVLPYFKAWIALTSIMGRISNRLYSHRFQGGSAEMLGEVIRLDQELLGWEKSLPDSLKPSNTSTSYTRDEHRVISTYLSQQYYHAQLSVMRFAIIFPQKSIEIEVMKNKDKLPSHPRLLDGASICASAARSIVTRSLQLADIRLRSTLLAAPPTYLASVVLTLGVLRQPNSRLVRSDVELLASATEFVEAWYLRRGFGLAFTQTCTQLRERVVSIFQRHDSSIRKPAMESSAEYEVGTMSGQLQWPGVTGSNDHPLPSGDQVARRSLQGLEAIDATNQCADLFGNFEFDDLWNMTELDFRAYDEYSFGAQ</sequence>
<keyword evidence="3" id="KW-0238">DNA-binding</keyword>
<organism evidence="8 9">
    <name type="scientific">Penicillium freii</name>
    <dbReference type="NCBI Taxonomy" id="48697"/>
    <lineage>
        <taxon>Eukaryota</taxon>
        <taxon>Fungi</taxon>
        <taxon>Dikarya</taxon>
        <taxon>Ascomycota</taxon>
        <taxon>Pezizomycotina</taxon>
        <taxon>Eurotiomycetes</taxon>
        <taxon>Eurotiomycetidae</taxon>
        <taxon>Eurotiales</taxon>
        <taxon>Aspergillaceae</taxon>
        <taxon>Penicillium</taxon>
    </lineage>
</organism>
<keyword evidence="9" id="KW-1185">Reference proteome</keyword>
<feature type="region of interest" description="Disordered" evidence="6">
    <location>
        <begin position="1"/>
        <end position="33"/>
    </location>
</feature>
<dbReference type="InterPro" id="IPR036864">
    <property type="entry name" value="Zn2-C6_fun-type_DNA-bd_sf"/>
</dbReference>
<feature type="domain" description="Zn(2)-C6 fungal-type" evidence="7">
    <location>
        <begin position="42"/>
        <end position="72"/>
    </location>
</feature>
<keyword evidence="5" id="KW-0539">Nucleus</keyword>
<name>A0A101MGB1_PENFR</name>
<dbReference type="STRING" id="48697.A0A101MGB1"/>
<comment type="caution">
    <text evidence="8">The sequence shown here is derived from an EMBL/GenBank/DDBJ whole genome shotgun (WGS) entry which is preliminary data.</text>
</comment>
<dbReference type="GO" id="GO:0008270">
    <property type="term" value="F:zinc ion binding"/>
    <property type="evidence" value="ECO:0007669"/>
    <property type="project" value="InterPro"/>
</dbReference>
<dbReference type="CDD" id="cd00067">
    <property type="entry name" value="GAL4"/>
    <property type="match status" value="1"/>
</dbReference>
<accession>A0A101MGB1</accession>